<dbReference type="GO" id="GO:0032259">
    <property type="term" value="P:methylation"/>
    <property type="evidence" value="ECO:0007669"/>
    <property type="project" value="UniProtKB-KW"/>
</dbReference>
<dbReference type="GO" id="GO:0042799">
    <property type="term" value="F:histone H4K20 methyltransferase activity"/>
    <property type="evidence" value="ECO:0007669"/>
    <property type="project" value="TreeGrafter"/>
</dbReference>
<reference evidence="8" key="1">
    <citation type="submission" date="2020-11" db="EMBL/GenBank/DDBJ databases">
        <authorList>
            <consortium name="DOE Joint Genome Institute"/>
            <person name="Ahrendt S."/>
            <person name="Riley R."/>
            <person name="Andreopoulos W."/>
            <person name="Labutti K."/>
            <person name="Pangilinan J."/>
            <person name="Ruiz-Duenas F.J."/>
            <person name="Barrasa J.M."/>
            <person name="Sanchez-Garcia M."/>
            <person name="Camarero S."/>
            <person name="Miyauchi S."/>
            <person name="Serrano A."/>
            <person name="Linde D."/>
            <person name="Babiker R."/>
            <person name="Drula E."/>
            <person name="Ayuso-Fernandez I."/>
            <person name="Pacheco R."/>
            <person name="Padilla G."/>
            <person name="Ferreira P."/>
            <person name="Barriuso J."/>
            <person name="Kellner H."/>
            <person name="Castanera R."/>
            <person name="Alfaro M."/>
            <person name="Ramirez L."/>
            <person name="Pisabarro A.G."/>
            <person name="Kuo A."/>
            <person name="Tritt A."/>
            <person name="Lipzen A."/>
            <person name="He G."/>
            <person name="Yan M."/>
            <person name="Ng V."/>
            <person name="Cullen D."/>
            <person name="Martin F."/>
            <person name="Rosso M.-N."/>
            <person name="Henrissat B."/>
            <person name="Hibbett D."/>
            <person name="Martinez A.T."/>
            <person name="Grigoriev I.V."/>
        </authorList>
    </citation>
    <scope>NUCLEOTIDE SEQUENCE</scope>
    <source>
        <strain evidence="8">CBS 506.95</strain>
    </source>
</reference>
<dbReference type="OrthoDB" id="438641at2759"/>
<dbReference type="CDD" id="cd20071">
    <property type="entry name" value="SET_SMYD"/>
    <property type="match status" value="1"/>
</dbReference>
<proteinExistence type="predicted"/>
<keyword evidence="9" id="KW-1185">Reference proteome</keyword>
<feature type="domain" description="SET" evidence="7">
    <location>
        <begin position="121"/>
        <end position="419"/>
    </location>
</feature>
<keyword evidence="1" id="KW-0489">Methyltransferase</keyword>
<dbReference type="SUPFAM" id="SSF82199">
    <property type="entry name" value="SET domain"/>
    <property type="match status" value="1"/>
</dbReference>
<keyword evidence="3" id="KW-0949">S-adenosyl-L-methionine</keyword>
<comment type="catalytic activity">
    <reaction evidence="6">
        <text>L-lysyl-[histone] + S-adenosyl-L-methionine = N(6)-methyl-L-lysyl-[histone] + S-adenosyl-L-homocysteine + H(+)</text>
        <dbReference type="Rhea" id="RHEA:10024"/>
        <dbReference type="Rhea" id="RHEA-COMP:9845"/>
        <dbReference type="Rhea" id="RHEA-COMP:9846"/>
        <dbReference type="ChEBI" id="CHEBI:15378"/>
        <dbReference type="ChEBI" id="CHEBI:29969"/>
        <dbReference type="ChEBI" id="CHEBI:57856"/>
        <dbReference type="ChEBI" id="CHEBI:59789"/>
        <dbReference type="ChEBI" id="CHEBI:61929"/>
    </reaction>
    <physiologicalReaction direction="left-to-right" evidence="6">
        <dbReference type="Rhea" id="RHEA:10025"/>
    </physiologicalReaction>
</comment>
<dbReference type="PANTHER" id="PTHR46402">
    <property type="entry name" value="SET AND MYND DOMAIN-CONTAINING PROTEIN 5"/>
    <property type="match status" value="1"/>
</dbReference>
<dbReference type="EMBL" id="MU157848">
    <property type="protein sequence ID" value="KAF9529087.1"/>
    <property type="molecule type" value="Genomic_DNA"/>
</dbReference>
<evidence type="ECO:0000259" key="7">
    <source>
        <dbReference type="PROSITE" id="PS50280"/>
    </source>
</evidence>
<keyword evidence="2" id="KW-0808">Transferase</keyword>
<dbReference type="Pfam" id="PF00856">
    <property type="entry name" value="SET"/>
    <property type="match status" value="1"/>
</dbReference>
<dbReference type="InterPro" id="IPR046341">
    <property type="entry name" value="SET_dom_sf"/>
</dbReference>
<comment type="caution">
    <text evidence="8">The sequence shown here is derived from an EMBL/GenBank/DDBJ whole genome shotgun (WGS) entry which is preliminary data.</text>
</comment>
<evidence type="ECO:0000256" key="5">
    <source>
        <dbReference type="ARBA" id="ARBA00044528"/>
    </source>
</evidence>
<dbReference type="Gene3D" id="2.170.270.10">
    <property type="entry name" value="SET domain"/>
    <property type="match status" value="1"/>
</dbReference>
<accession>A0A9P6EHD3</accession>
<protein>
    <recommendedName>
        <fullName evidence="5">Histone-lysine N-methyltransferase SET5</fullName>
    </recommendedName>
    <alternativeName>
        <fullName evidence="4">SET domain-containing protein 5</fullName>
    </alternativeName>
</protein>
<dbReference type="PANTHER" id="PTHR46402:SF2">
    <property type="entry name" value="HISTONE-LYSINE N-TRIMETHYLTRANSFERASE SMYD5"/>
    <property type="match status" value="1"/>
</dbReference>
<dbReference type="InterPro" id="IPR001214">
    <property type="entry name" value="SET_dom"/>
</dbReference>
<name>A0A9P6EHD3_9AGAR</name>
<evidence type="ECO:0000256" key="3">
    <source>
        <dbReference type="ARBA" id="ARBA00022691"/>
    </source>
</evidence>
<evidence type="ECO:0000256" key="1">
    <source>
        <dbReference type="ARBA" id="ARBA00022603"/>
    </source>
</evidence>
<dbReference type="Gene3D" id="1.10.220.160">
    <property type="match status" value="1"/>
</dbReference>
<evidence type="ECO:0000313" key="9">
    <source>
        <dbReference type="Proteomes" id="UP000807306"/>
    </source>
</evidence>
<evidence type="ECO:0000313" key="8">
    <source>
        <dbReference type="EMBL" id="KAF9529087.1"/>
    </source>
</evidence>
<sequence length="497" mass="55963">MSTPSEAELTEALIELKARDPSLGISKIHVQLLEHYPEWVVSEKRTRKILQANGLTLAHHATNGGTGEKDLSTVPKIPLVPKYTSKEYVPPGPGTTREPLPPLEYPKSKLMKDLDVHQWSPKVTVKWFDAKRGKGLVATEEIEEGEIIWKEDPWVVAPEWEILDLQLTSAACGYCTTPLSPSSPLLIPCPSSSSTSFSSSSSSKGASQTCPMRFCNRLCQARSSKVHPLLCPSQNPASIPFLKYARDCHWMALHALAHVTSRILLVNQRSEEALRAEWEAVTSWAVLGMRERVKFSYMGSAEPDRVVWEKGHLLYRQAFKEPKTPLEQKKLAKLLKKPLPENVDTGLFDYEVGFLQMLGKMNLNMEAHGGIYTLHSHLNHGCNPNTSVRHLDQRTLLSRITVLAKRAIKPNEELVITYVNPKLGYKARREELRAWGFGKCKCERCTEEERVALASFRKGGKSVDNAEGEVEREDRERRVQEELDDMVRELKANLGVV</sequence>
<evidence type="ECO:0000256" key="2">
    <source>
        <dbReference type="ARBA" id="ARBA00022679"/>
    </source>
</evidence>
<dbReference type="PROSITE" id="PS50280">
    <property type="entry name" value="SET"/>
    <property type="match status" value="1"/>
</dbReference>
<evidence type="ECO:0000256" key="4">
    <source>
        <dbReference type="ARBA" id="ARBA00042380"/>
    </source>
</evidence>
<gene>
    <name evidence="8" type="ORF">CPB83DRAFT_853201</name>
</gene>
<dbReference type="GO" id="GO:0045814">
    <property type="term" value="P:negative regulation of gene expression, epigenetic"/>
    <property type="evidence" value="ECO:0007669"/>
    <property type="project" value="TreeGrafter"/>
</dbReference>
<dbReference type="Proteomes" id="UP000807306">
    <property type="component" value="Unassembled WGS sequence"/>
</dbReference>
<dbReference type="Gene3D" id="6.10.140.2220">
    <property type="match status" value="1"/>
</dbReference>
<organism evidence="8 9">
    <name type="scientific">Crepidotus variabilis</name>
    <dbReference type="NCBI Taxonomy" id="179855"/>
    <lineage>
        <taxon>Eukaryota</taxon>
        <taxon>Fungi</taxon>
        <taxon>Dikarya</taxon>
        <taxon>Basidiomycota</taxon>
        <taxon>Agaricomycotina</taxon>
        <taxon>Agaricomycetes</taxon>
        <taxon>Agaricomycetidae</taxon>
        <taxon>Agaricales</taxon>
        <taxon>Agaricineae</taxon>
        <taxon>Crepidotaceae</taxon>
        <taxon>Crepidotus</taxon>
    </lineage>
</organism>
<evidence type="ECO:0000256" key="6">
    <source>
        <dbReference type="ARBA" id="ARBA00048619"/>
    </source>
</evidence>
<dbReference type="AlphaFoldDB" id="A0A9P6EHD3"/>
<dbReference type="SMART" id="SM00317">
    <property type="entry name" value="SET"/>
    <property type="match status" value="1"/>
</dbReference>